<sequence>MGSSGAGIKPGSRMSTGSPSTTPRESTAIGNPPVTVGIEPQGESTAIGNPLSGTQPTVLGHEPASAALRLESNSGAGIKPGSRVSTDGPSILPRERDPLGDPPVKVGIEPQGESTAMGNPLSGIQSTVLGHESASAALRLESNSGAGIKPGSRVSTDGPSILPRERDPSGDPPVTAGIEPQPQNTGRRGKPTAADFVPEVSHDTPREAPSTSLHVVNADGESPVEVSNVDE</sequence>
<feature type="non-terminal residue" evidence="2">
    <location>
        <position position="231"/>
    </location>
</feature>
<evidence type="ECO:0000313" key="3">
    <source>
        <dbReference type="Proteomes" id="UP001165082"/>
    </source>
</evidence>
<feature type="region of interest" description="Disordered" evidence="1">
    <location>
        <begin position="1"/>
        <end position="128"/>
    </location>
</feature>
<accession>A0A9W7G5P4</accession>
<name>A0A9W7G5P4_9STRA</name>
<evidence type="ECO:0000256" key="1">
    <source>
        <dbReference type="SAM" id="MobiDB-lite"/>
    </source>
</evidence>
<dbReference type="EMBL" id="BRXZ01007742">
    <property type="protein sequence ID" value="GMI33416.1"/>
    <property type="molecule type" value="Genomic_DNA"/>
</dbReference>
<protein>
    <submittedName>
        <fullName evidence="2">Uncharacterized protein</fullName>
    </submittedName>
</protein>
<gene>
    <name evidence="2" type="ORF">TrRE_jg1303</name>
</gene>
<dbReference type="Proteomes" id="UP001165082">
    <property type="component" value="Unassembled WGS sequence"/>
</dbReference>
<comment type="caution">
    <text evidence="2">The sequence shown here is derived from an EMBL/GenBank/DDBJ whole genome shotgun (WGS) entry which is preliminary data.</text>
</comment>
<feature type="compositionally biased region" description="Polar residues" evidence="1">
    <location>
        <begin position="42"/>
        <end position="57"/>
    </location>
</feature>
<feature type="compositionally biased region" description="Polar residues" evidence="1">
    <location>
        <begin position="112"/>
        <end position="128"/>
    </location>
</feature>
<feature type="compositionally biased region" description="Polar residues" evidence="1">
    <location>
        <begin position="13"/>
        <end position="29"/>
    </location>
</feature>
<reference evidence="2" key="1">
    <citation type="submission" date="2022-07" db="EMBL/GenBank/DDBJ databases">
        <title>Genome analysis of Parmales, a sister group of diatoms, reveals the evolutionary specialization of diatoms from phago-mixotrophs to photoautotrophs.</title>
        <authorList>
            <person name="Ban H."/>
            <person name="Sato S."/>
            <person name="Yoshikawa S."/>
            <person name="Kazumasa Y."/>
            <person name="Nakamura Y."/>
            <person name="Ichinomiya M."/>
            <person name="Saitoh K."/>
            <person name="Sato N."/>
            <person name="Blanc-Mathieu R."/>
            <person name="Endo H."/>
            <person name="Kuwata A."/>
            <person name="Ogata H."/>
        </authorList>
    </citation>
    <scope>NUCLEOTIDE SEQUENCE</scope>
</reference>
<dbReference type="AlphaFoldDB" id="A0A9W7G5P4"/>
<keyword evidence="3" id="KW-1185">Reference proteome</keyword>
<organism evidence="2 3">
    <name type="scientific">Triparma retinervis</name>
    <dbReference type="NCBI Taxonomy" id="2557542"/>
    <lineage>
        <taxon>Eukaryota</taxon>
        <taxon>Sar</taxon>
        <taxon>Stramenopiles</taxon>
        <taxon>Ochrophyta</taxon>
        <taxon>Bolidophyceae</taxon>
        <taxon>Parmales</taxon>
        <taxon>Triparmaceae</taxon>
        <taxon>Triparma</taxon>
    </lineage>
</organism>
<proteinExistence type="predicted"/>
<feature type="region of interest" description="Disordered" evidence="1">
    <location>
        <begin position="140"/>
        <end position="231"/>
    </location>
</feature>
<evidence type="ECO:0000313" key="2">
    <source>
        <dbReference type="EMBL" id="GMI33416.1"/>
    </source>
</evidence>